<dbReference type="PRINTS" id="PR00111">
    <property type="entry name" value="ABHYDROLASE"/>
</dbReference>
<dbReference type="PRINTS" id="PR00412">
    <property type="entry name" value="EPOXHYDRLASE"/>
</dbReference>
<feature type="domain" description="AB hydrolase-1" evidence="2">
    <location>
        <begin position="116"/>
        <end position="344"/>
    </location>
</feature>
<organism evidence="3 4">
    <name type="scientific">Pseudidiomarina sediminum</name>
    <dbReference type="NCBI Taxonomy" id="431675"/>
    <lineage>
        <taxon>Bacteria</taxon>
        <taxon>Pseudomonadati</taxon>
        <taxon>Pseudomonadota</taxon>
        <taxon>Gammaproteobacteria</taxon>
        <taxon>Alteromonadales</taxon>
        <taxon>Idiomarinaceae</taxon>
        <taxon>Pseudidiomarina</taxon>
    </lineage>
</organism>
<proteinExistence type="predicted"/>
<gene>
    <name evidence="3" type="ORF">CWI80_10120</name>
</gene>
<protein>
    <submittedName>
        <fullName evidence="3">Alpha/beta hydrolase</fullName>
    </submittedName>
</protein>
<reference evidence="4" key="1">
    <citation type="journal article" date="2018" name="Front. Microbiol.">
        <title>Genome-Based Analysis Reveals the Taxonomy and Diversity of the Family Idiomarinaceae.</title>
        <authorList>
            <person name="Liu Y."/>
            <person name="Lai Q."/>
            <person name="Shao Z."/>
        </authorList>
    </citation>
    <scope>NUCLEOTIDE SEQUENCE [LARGE SCALE GENOMIC DNA]</scope>
    <source>
        <strain evidence="4">c121</strain>
    </source>
</reference>
<dbReference type="Proteomes" id="UP000287022">
    <property type="component" value="Unassembled WGS sequence"/>
</dbReference>
<dbReference type="EMBL" id="PIQE01000003">
    <property type="protein sequence ID" value="RUO72147.1"/>
    <property type="molecule type" value="Genomic_DNA"/>
</dbReference>
<feature type="transmembrane region" description="Helical" evidence="1">
    <location>
        <begin position="50"/>
        <end position="69"/>
    </location>
</feature>
<evidence type="ECO:0000313" key="3">
    <source>
        <dbReference type="EMBL" id="RUO72147.1"/>
    </source>
</evidence>
<keyword evidence="3" id="KW-0378">Hydrolase</keyword>
<dbReference type="GO" id="GO:0046464">
    <property type="term" value="P:acylglycerol catabolic process"/>
    <property type="evidence" value="ECO:0007669"/>
    <property type="project" value="TreeGrafter"/>
</dbReference>
<dbReference type="InterPro" id="IPR050266">
    <property type="entry name" value="AB_hydrolase_sf"/>
</dbReference>
<dbReference type="PANTHER" id="PTHR43798:SF5">
    <property type="entry name" value="MONOACYLGLYCEROL LIPASE ABHD6"/>
    <property type="match status" value="1"/>
</dbReference>
<evidence type="ECO:0000256" key="1">
    <source>
        <dbReference type="SAM" id="Phobius"/>
    </source>
</evidence>
<dbReference type="InterPro" id="IPR029058">
    <property type="entry name" value="AB_hydrolase_fold"/>
</dbReference>
<name>A0A432Z2Q0_9GAMM</name>
<dbReference type="STRING" id="1122124.GCA_000423165_01896"/>
<dbReference type="InterPro" id="IPR000073">
    <property type="entry name" value="AB_hydrolase_1"/>
</dbReference>
<dbReference type="AlphaFoldDB" id="A0A432Z2Q0"/>
<keyword evidence="4" id="KW-1185">Reference proteome</keyword>
<keyword evidence="1" id="KW-1133">Transmembrane helix</keyword>
<dbReference type="Gene3D" id="3.40.50.1820">
    <property type="entry name" value="alpha/beta hydrolase"/>
    <property type="match status" value="1"/>
</dbReference>
<accession>A0A432Z2Q0</accession>
<dbReference type="Pfam" id="PF00561">
    <property type="entry name" value="Abhydrolase_1"/>
    <property type="match status" value="1"/>
</dbReference>
<evidence type="ECO:0000313" key="4">
    <source>
        <dbReference type="Proteomes" id="UP000287022"/>
    </source>
</evidence>
<sequence>MSLNNNCCEQHLKVSDVAFAILHSAVFETFAILNHNNQEFRILSVRKRHLKGLLVSAIVVLLLWGASFLPRVGLWSFQTATAAIAWWYDFETRQVALGDITFSVYVRPGRDTAATPVVLLHGYTANKALWLPMAAQLDSSATIIIPDLAGHGETGFDPQWSYRASAQAQRLQRLFAALQIEQPVLVGHSMSGLIAANFALLYPQQLSALIVMNPTGVTSPTPSRAEKLLQQGRSPFLINDWQDFQELYQLSMAQPPWIPNFIQRGVAYDYRQHKAEFSQIAEDFLYHDQLDQRLSELQIPTLILWGAEDALIDVSSADVWHSAIQGSEVVVLEQVGHMPMLERPRQTADELQRFLKRY</sequence>
<dbReference type="SUPFAM" id="SSF53474">
    <property type="entry name" value="alpha/beta-Hydrolases"/>
    <property type="match status" value="1"/>
</dbReference>
<keyword evidence="1" id="KW-0472">Membrane</keyword>
<comment type="caution">
    <text evidence="3">The sequence shown here is derived from an EMBL/GenBank/DDBJ whole genome shotgun (WGS) entry which is preliminary data.</text>
</comment>
<keyword evidence="1" id="KW-0812">Transmembrane</keyword>
<dbReference type="GO" id="GO:0016020">
    <property type="term" value="C:membrane"/>
    <property type="evidence" value="ECO:0007669"/>
    <property type="project" value="TreeGrafter"/>
</dbReference>
<dbReference type="GO" id="GO:0047372">
    <property type="term" value="F:monoacylglycerol lipase activity"/>
    <property type="evidence" value="ECO:0007669"/>
    <property type="project" value="TreeGrafter"/>
</dbReference>
<evidence type="ECO:0000259" key="2">
    <source>
        <dbReference type="Pfam" id="PF00561"/>
    </source>
</evidence>
<dbReference type="InterPro" id="IPR000639">
    <property type="entry name" value="Epox_hydrolase-like"/>
</dbReference>
<dbReference type="PANTHER" id="PTHR43798">
    <property type="entry name" value="MONOACYLGLYCEROL LIPASE"/>
    <property type="match status" value="1"/>
</dbReference>